<organism evidence="1">
    <name type="scientific">Arundo donax</name>
    <name type="common">Giant reed</name>
    <name type="synonym">Donax arundinaceus</name>
    <dbReference type="NCBI Taxonomy" id="35708"/>
    <lineage>
        <taxon>Eukaryota</taxon>
        <taxon>Viridiplantae</taxon>
        <taxon>Streptophyta</taxon>
        <taxon>Embryophyta</taxon>
        <taxon>Tracheophyta</taxon>
        <taxon>Spermatophyta</taxon>
        <taxon>Magnoliopsida</taxon>
        <taxon>Liliopsida</taxon>
        <taxon>Poales</taxon>
        <taxon>Poaceae</taxon>
        <taxon>PACMAD clade</taxon>
        <taxon>Arundinoideae</taxon>
        <taxon>Arundineae</taxon>
        <taxon>Arundo</taxon>
    </lineage>
</organism>
<accession>A0A0A9S6V4</accession>
<evidence type="ECO:0000313" key="1">
    <source>
        <dbReference type="EMBL" id="JAE03034.1"/>
    </source>
</evidence>
<protein>
    <submittedName>
        <fullName evidence="1">Uncharacterized protein</fullName>
    </submittedName>
</protein>
<dbReference type="AlphaFoldDB" id="A0A0A9S6V4"/>
<sequence length="18" mass="2098">MCRYNAPIVERCTIREGS</sequence>
<dbReference type="EMBL" id="GBRH01194862">
    <property type="protein sequence ID" value="JAE03034.1"/>
    <property type="molecule type" value="Transcribed_RNA"/>
</dbReference>
<reference evidence="1" key="1">
    <citation type="submission" date="2014-09" db="EMBL/GenBank/DDBJ databases">
        <authorList>
            <person name="Magalhaes I.L.F."/>
            <person name="Oliveira U."/>
            <person name="Santos F.R."/>
            <person name="Vidigal T.H.D.A."/>
            <person name="Brescovit A.D."/>
            <person name="Santos A.J."/>
        </authorList>
    </citation>
    <scope>NUCLEOTIDE SEQUENCE</scope>
    <source>
        <tissue evidence="1">Shoot tissue taken approximately 20 cm above the soil surface</tissue>
    </source>
</reference>
<proteinExistence type="predicted"/>
<reference evidence="1" key="2">
    <citation type="journal article" date="2015" name="Data Brief">
        <title>Shoot transcriptome of the giant reed, Arundo donax.</title>
        <authorList>
            <person name="Barrero R.A."/>
            <person name="Guerrero F.D."/>
            <person name="Moolhuijzen P."/>
            <person name="Goolsby J.A."/>
            <person name="Tidwell J."/>
            <person name="Bellgard S.E."/>
            <person name="Bellgard M.I."/>
        </authorList>
    </citation>
    <scope>NUCLEOTIDE SEQUENCE</scope>
    <source>
        <tissue evidence="1">Shoot tissue taken approximately 20 cm above the soil surface</tissue>
    </source>
</reference>
<name>A0A0A9S6V4_ARUDO</name>